<protein>
    <submittedName>
        <fullName evidence="2">Uncharacterized protein</fullName>
    </submittedName>
</protein>
<dbReference type="AlphaFoldDB" id="A0A6A6UI60"/>
<name>A0A6A6UI60_9PEZI</name>
<reference evidence="2" key="1">
    <citation type="journal article" date="2020" name="Stud. Mycol.">
        <title>101 Dothideomycetes genomes: a test case for predicting lifestyles and emergence of pathogens.</title>
        <authorList>
            <person name="Haridas S."/>
            <person name="Albert R."/>
            <person name="Binder M."/>
            <person name="Bloem J."/>
            <person name="Labutti K."/>
            <person name="Salamov A."/>
            <person name="Andreopoulos B."/>
            <person name="Baker S."/>
            <person name="Barry K."/>
            <person name="Bills G."/>
            <person name="Bluhm B."/>
            <person name="Cannon C."/>
            <person name="Castanera R."/>
            <person name="Culley D."/>
            <person name="Daum C."/>
            <person name="Ezra D."/>
            <person name="Gonzalez J."/>
            <person name="Henrissat B."/>
            <person name="Kuo A."/>
            <person name="Liang C."/>
            <person name="Lipzen A."/>
            <person name="Lutzoni F."/>
            <person name="Magnuson J."/>
            <person name="Mondo S."/>
            <person name="Nolan M."/>
            <person name="Ohm R."/>
            <person name="Pangilinan J."/>
            <person name="Park H.-J."/>
            <person name="Ramirez L."/>
            <person name="Alfaro M."/>
            <person name="Sun H."/>
            <person name="Tritt A."/>
            <person name="Yoshinaga Y."/>
            <person name="Zwiers L.-H."/>
            <person name="Turgeon B."/>
            <person name="Goodwin S."/>
            <person name="Spatafora J."/>
            <person name="Crous P."/>
            <person name="Grigoriev I."/>
        </authorList>
    </citation>
    <scope>NUCLEOTIDE SEQUENCE</scope>
    <source>
        <strain evidence="2">CBS 115976</strain>
    </source>
</reference>
<gene>
    <name evidence="2" type="ORF">BT63DRAFT_452469</name>
</gene>
<proteinExistence type="predicted"/>
<accession>A0A6A6UI60</accession>
<evidence type="ECO:0000256" key="1">
    <source>
        <dbReference type="SAM" id="SignalP"/>
    </source>
</evidence>
<feature type="signal peptide" evidence="1">
    <location>
        <begin position="1"/>
        <end position="24"/>
    </location>
</feature>
<evidence type="ECO:0000313" key="2">
    <source>
        <dbReference type="EMBL" id="KAF2671969.1"/>
    </source>
</evidence>
<evidence type="ECO:0000313" key="3">
    <source>
        <dbReference type="Proteomes" id="UP000799302"/>
    </source>
</evidence>
<organism evidence="2 3">
    <name type="scientific">Microthyrium microscopicum</name>
    <dbReference type="NCBI Taxonomy" id="703497"/>
    <lineage>
        <taxon>Eukaryota</taxon>
        <taxon>Fungi</taxon>
        <taxon>Dikarya</taxon>
        <taxon>Ascomycota</taxon>
        <taxon>Pezizomycotina</taxon>
        <taxon>Dothideomycetes</taxon>
        <taxon>Dothideomycetes incertae sedis</taxon>
        <taxon>Microthyriales</taxon>
        <taxon>Microthyriaceae</taxon>
        <taxon>Microthyrium</taxon>
    </lineage>
</organism>
<dbReference type="OrthoDB" id="4918924at2759"/>
<keyword evidence="1" id="KW-0732">Signal</keyword>
<dbReference type="EMBL" id="MU004232">
    <property type="protein sequence ID" value="KAF2671969.1"/>
    <property type="molecule type" value="Genomic_DNA"/>
</dbReference>
<sequence length="177" mass="19157">MHFLSTVLTIGLASLAVSSPLALPDTIDLSKVKLVKRDDVKSSQDGNVPQECSFLGPRLTFNYQVIDLGGHGTACIGAQTGVGANCPASGGWTDQDYSDIVSAVNQQVTKDGALETSEVGDWTVNWFLGNSAVPDQTSYSVLFQTGLEFGELKDEQYKNFFFGYNNNYIAISHKLFC</sequence>
<dbReference type="Proteomes" id="UP000799302">
    <property type="component" value="Unassembled WGS sequence"/>
</dbReference>
<feature type="chain" id="PRO_5025592187" evidence="1">
    <location>
        <begin position="25"/>
        <end position="177"/>
    </location>
</feature>
<keyword evidence="3" id="KW-1185">Reference proteome</keyword>